<dbReference type="Gene3D" id="1.20.1250.20">
    <property type="entry name" value="MFS general substrate transporter like domains"/>
    <property type="match status" value="1"/>
</dbReference>
<comment type="subcellular location">
    <subcellularLocation>
        <location evidence="1">Cell membrane</location>
        <topology evidence="1">Multi-pass membrane protein</topology>
    </subcellularLocation>
</comment>
<dbReference type="RefSeq" id="WP_057766302.1">
    <property type="nucleotide sequence ID" value="NZ_AZDG01000015.1"/>
</dbReference>
<evidence type="ECO:0000259" key="7">
    <source>
        <dbReference type="PROSITE" id="PS50850"/>
    </source>
</evidence>
<evidence type="ECO:0000256" key="1">
    <source>
        <dbReference type="ARBA" id="ARBA00004651"/>
    </source>
</evidence>
<comment type="caution">
    <text evidence="8">The sequence shown here is derived from an EMBL/GenBank/DDBJ whole genome shotgun (WGS) entry which is preliminary data.</text>
</comment>
<keyword evidence="3 6" id="KW-0812">Transmembrane</keyword>
<feature type="transmembrane region" description="Helical" evidence="6">
    <location>
        <begin position="12"/>
        <end position="31"/>
    </location>
</feature>
<evidence type="ECO:0000256" key="3">
    <source>
        <dbReference type="ARBA" id="ARBA00022692"/>
    </source>
</evidence>
<feature type="transmembrane region" description="Helical" evidence="6">
    <location>
        <begin position="203"/>
        <end position="224"/>
    </location>
</feature>
<gene>
    <name evidence="8" type="ORF">FC72_GL000623</name>
</gene>
<evidence type="ECO:0000256" key="5">
    <source>
        <dbReference type="ARBA" id="ARBA00023136"/>
    </source>
</evidence>
<accession>A0A0R1J942</accession>
<keyword evidence="9" id="KW-1185">Reference proteome</keyword>
<feature type="transmembrane region" description="Helical" evidence="6">
    <location>
        <begin position="334"/>
        <end position="353"/>
    </location>
</feature>
<dbReference type="PROSITE" id="PS50850">
    <property type="entry name" value="MFS"/>
    <property type="match status" value="1"/>
</dbReference>
<feature type="domain" description="Major facilitator superfamily (MFS) profile" evidence="7">
    <location>
        <begin position="9"/>
        <end position="382"/>
    </location>
</feature>
<dbReference type="EMBL" id="AZDG01000015">
    <property type="protein sequence ID" value="KRK64178.1"/>
    <property type="molecule type" value="Genomic_DNA"/>
</dbReference>
<dbReference type="PANTHER" id="PTHR23531:SF1">
    <property type="entry name" value="QUINOLENE RESISTANCE PROTEIN NORA"/>
    <property type="match status" value="1"/>
</dbReference>
<dbReference type="InterPro" id="IPR052714">
    <property type="entry name" value="MFS_Exporter"/>
</dbReference>
<feature type="transmembrane region" description="Helical" evidence="6">
    <location>
        <begin position="43"/>
        <end position="62"/>
    </location>
</feature>
<feature type="transmembrane region" description="Helical" evidence="6">
    <location>
        <begin position="236"/>
        <end position="256"/>
    </location>
</feature>
<evidence type="ECO:0000313" key="8">
    <source>
        <dbReference type="EMBL" id="KRK64178.1"/>
    </source>
</evidence>
<dbReference type="OrthoDB" id="9814001at2"/>
<dbReference type="STRING" id="1423811.FC72_GL000623"/>
<sequence length="387" mass="42293">MKKHIYNRNIVLILAASFFYLSSPMLINPLITGFSKSLGSSTLLAGVIAGLMNIASLILRPIAGNLVDRYSKYLLSSLGGFFLIIASVGYVIVTNPAWLLVIRVINGIGYVLCTVCMATWMANLLPRERVGSGMGIYGLMNALGMALAPALGIFLYKHFGYRYAFMASVISSILMVVLVQLVTDHGHPLKKATGVKHQKKFRIVQPQVLPIAMILMLFALPYFSTQAYIVSYVTSIHSKVAVGSFFPIYAILLLVLRMSLKDLFDSVVFGKFLYASLGSTLIGLLALTHLSNNFMMFIAALGLAGGYGLMFSICQATSLLIAPHNEQGLANSTFYIGMDLGMSLGPIIGGLIKSAIPTAWFYPVMLVTIPIIWLIYFMNKKSLNHVF</sequence>
<evidence type="ECO:0000256" key="6">
    <source>
        <dbReference type="SAM" id="Phobius"/>
    </source>
</evidence>
<dbReference type="PATRIC" id="fig|1423811.3.peg.632"/>
<evidence type="ECO:0000313" key="9">
    <source>
        <dbReference type="Proteomes" id="UP000050929"/>
    </source>
</evidence>
<feature type="transmembrane region" description="Helical" evidence="6">
    <location>
        <begin position="134"/>
        <end position="156"/>
    </location>
</feature>
<evidence type="ECO:0000256" key="2">
    <source>
        <dbReference type="ARBA" id="ARBA00022448"/>
    </source>
</evidence>
<dbReference type="SUPFAM" id="SSF103473">
    <property type="entry name" value="MFS general substrate transporter"/>
    <property type="match status" value="1"/>
</dbReference>
<dbReference type="InterPro" id="IPR011701">
    <property type="entry name" value="MFS"/>
</dbReference>
<keyword evidence="4 6" id="KW-1133">Transmembrane helix</keyword>
<feature type="transmembrane region" description="Helical" evidence="6">
    <location>
        <begin position="74"/>
        <end position="92"/>
    </location>
</feature>
<feature type="transmembrane region" description="Helical" evidence="6">
    <location>
        <begin position="359"/>
        <end position="378"/>
    </location>
</feature>
<evidence type="ECO:0000256" key="4">
    <source>
        <dbReference type="ARBA" id="ARBA00022989"/>
    </source>
</evidence>
<proteinExistence type="predicted"/>
<reference evidence="8 9" key="1">
    <citation type="journal article" date="2015" name="Genome Announc.">
        <title>Expanding the biotechnology potential of lactobacilli through comparative genomics of 213 strains and associated genera.</title>
        <authorList>
            <person name="Sun Z."/>
            <person name="Harris H.M."/>
            <person name="McCann A."/>
            <person name="Guo C."/>
            <person name="Argimon S."/>
            <person name="Zhang W."/>
            <person name="Yang X."/>
            <person name="Jeffery I.B."/>
            <person name="Cooney J.C."/>
            <person name="Kagawa T.F."/>
            <person name="Liu W."/>
            <person name="Song Y."/>
            <person name="Salvetti E."/>
            <person name="Wrobel A."/>
            <person name="Rasinkangas P."/>
            <person name="Parkhill J."/>
            <person name="Rea M.C."/>
            <person name="O'Sullivan O."/>
            <person name="Ritari J."/>
            <person name="Douillard F.P."/>
            <person name="Paul Ross R."/>
            <person name="Yang R."/>
            <person name="Briner A.E."/>
            <person name="Felis G.E."/>
            <person name="de Vos W.M."/>
            <person name="Barrangou R."/>
            <person name="Klaenhammer T.R."/>
            <person name="Caufield P.W."/>
            <person name="Cui Y."/>
            <person name="Zhang H."/>
            <person name="O'Toole P.W."/>
        </authorList>
    </citation>
    <scope>NUCLEOTIDE SEQUENCE [LARGE SCALE GENOMIC DNA]</scope>
    <source>
        <strain evidence="8 9">DSM 20183</strain>
    </source>
</reference>
<dbReference type="Proteomes" id="UP000050929">
    <property type="component" value="Unassembled WGS sequence"/>
</dbReference>
<dbReference type="PANTHER" id="PTHR23531">
    <property type="entry name" value="QUINOLENE RESISTANCE PROTEIN NORA"/>
    <property type="match status" value="1"/>
</dbReference>
<dbReference type="InterPro" id="IPR020846">
    <property type="entry name" value="MFS_dom"/>
</dbReference>
<dbReference type="GO" id="GO:0022857">
    <property type="term" value="F:transmembrane transporter activity"/>
    <property type="evidence" value="ECO:0007669"/>
    <property type="project" value="InterPro"/>
</dbReference>
<dbReference type="InterPro" id="IPR036259">
    <property type="entry name" value="MFS_trans_sf"/>
</dbReference>
<keyword evidence="2" id="KW-0813">Transport</keyword>
<feature type="transmembrane region" description="Helical" evidence="6">
    <location>
        <begin position="294"/>
        <end position="322"/>
    </location>
</feature>
<feature type="transmembrane region" description="Helical" evidence="6">
    <location>
        <begin position="268"/>
        <end position="288"/>
    </location>
</feature>
<dbReference type="CDD" id="cd17489">
    <property type="entry name" value="MFS_YfcJ_like"/>
    <property type="match status" value="1"/>
</dbReference>
<keyword evidence="5 6" id="KW-0472">Membrane</keyword>
<dbReference type="GO" id="GO:0005886">
    <property type="term" value="C:plasma membrane"/>
    <property type="evidence" value="ECO:0007669"/>
    <property type="project" value="UniProtKB-SubCell"/>
</dbReference>
<protein>
    <submittedName>
        <fullName evidence="8">Multidrug transport protein</fullName>
    </submittedName>
</protein>
<dbReference type="Pfam" id="PF07690">
    <property type="entry name" value="MFS_1"/>
    <property type="match status" value="1"/>
</dbReference>
<organism evidence="8 9">
    <name type="scientific">Companilactobacillus tucceti DSM 20183</name>
    <dbReference type="NCBI Taxonomy" id="1423811"/>
    <lineage>
        <taxon>Bacteria</taxon>
        <taxon>Bacillati</taxon>
        <taxon>Bacillota</taxon>
        <taxon>Bacilli</taxon>
        <taxon>Lactobacillales</taxon>
        <taxon>Lactobacillaceae</taxon>
        <taxon>Companilactobacillus</taxon>
    </lineage>
</organism>
<feature type="transmembrane region" description="Helical" evidence="6">
    <location>
        <begin position="98"/>
        <end position="122"/>
    </location>
</feature>
<dbReference type="AlphaFoldDB" id="A0A0R1J942"/>
<feature type="transmembrane region" description="Helical" evidence="6">
    <location>
        <begin position="162"/>
        <end position="182"/>
    </location>
</feature>
<name>A0A0R1J942_9LACO</name>